<dbReference type="AlphaFoldDB" id="A0A1B3ZH80"/>
<proteinExistence type="predicted"/>
<keyword evidence="2" id="KW-1185">Reference proteome</keyword>
<evidence type="ECO:0000313" key="1">
    <source>
        <dbReference type="EMBL" id="AOH86777.1"/>
    </source>
</evidence>
<accession>A0A1B3ZH80</accession>
<reference evidence="1 2" key="1">
    <citation type="submission" date="2016-01" db="EMBL/GenBank/DDBJ databases">
        <title>Complete genome and mega plasmid sequence of Sphingomonas panacis DCY99 elicits systemic resistance in rice to Xanthomonas oryzae.</title>
        <authorList>
            <person name="Kim Y.J."/>
            <person name="Yang D.C."/>
            <person name="Sing P."/>
        </authorList>
    </citation>
    <scope>NUCLEOTIDE SEQUENCE [LARGE SCALE GENOMIC DNA]</scope>
    <source>
        <strain evidence="1 2">DCY99</strain>
    </source>
</reference>
<dbReference type="Proteomes" id="UP000094256">
    <property type="component" value="Chromosome"/>
</dbReference>
<evidence type="ECO:0000313" key="2">
    <source>
        <dbReference type="Proteomes" id="UP000094256"/>
    </source>
</evidence>
<sequence>MRNAKRTEVGVISVDGEDFAWRLHREPQWCTTDGWRGMVLAVRHVDGQREAFVEWPMPKVASNSVPYRKRPKIDAPLLNQAVSAAIQAGWEPLSRGRPLSILVV</sequence>
<dbReference type="OrthoDB" id="7449482at2"/>
<gene>
    <name evidence="1" type="ORF">AWL63_13620</name>
</gene>
<name>A0A1B3ZH80_9SPHN</name>
<protein>
    <submittedName>
        <fullName evidence="1">Uncharacterized protein</fullName>
    </submittedName>
</protein>
<dbReference type="KEGG" id="span:AWL63_13620"/>
<dbReference type="EMBL" id="CP014168">
    <property type="protein sequence ID" value="AOH86777.1"/>
    <property type="molecule type" value="Genomic_DNA"/>
</dbReference>
<organism evidence="1 2">
    <name type="scientific">Sphingomonas panacis</name>
    <dbReference type="NCBI Taxonomy" id="1560345"/>
    <lineage>
        <taxon>Bacteria</taxon>
        <taxon>Pseudomonadati</taxon>
        <taxon>Pseudomonadota</taxon>
        <taxon>Alphaproteobacteria</taxon>
        <taxon>Sphingomonadales</taxon>
        <taxon>Sphingomonadaceae</taxon>
        <taxon>Sphingomonas</taxon>
    </lineage>
</organism>